<dbReference type="PANTHER" id="PTHR21266:SF60">
    <property type="entry name" value="3-KETOSTEROID-9-ALPHA-MONOOXYGENASE, OXYGENASE COMPONENT"/>
    <property type="match status" value="1"/>
</dbReference>
<dbReference type="Pfam" id="PF19112">
    <property type="entry name" value="VanA_C"/>
    <property type="match status" value="1"/>
</dbReference>
<dbReference type="GO" id="GO:0016491">
    <property type="term" value="F:oxidoreductase activity"/>
    <property type="evidence" value="ECO:0007669"/>
    <property type="project" value="UniProtKB-KW"/>
</dbReference>
<feature type="compositionally biased region" description="Gly residues" evidence="6">
    <location>
        <begin position="279"/>
        <end position="291"/>
    </location>
</feature>
<sequence>MALGLTGLRQCVSRPSAGRSLGAQQHRPQLPALRVTRVCAKKDAVEQAKAVATDEKATEAESFFLEPALRSFLLGVSSGALLELCHVATKVIDFASAEGALAAMEFTPAMERLAVELAPLALWDNAAAIGACTFFYGIEVAAILAVLKTYPGEPDKQAKAILSLPTLPKKLLPYRLSALKRAVLMLLKPDLMLTPSTAAGISSPPSSPSSSPSSSSAANNVVPTTSAFLDATTTSSPRAGAGVGASVLDRPVATPVPPIGAPGGPMPPFPQPHAPKSAPGGGSGGKGGGSTAGRAAPSLRPKPAPPAAKKPEARISAPPAPAPPAAPKQQQAPGKLSPRAPPKPASFPTPAPGTGAAGGDVVAGVQAAGRAGVAPGAWAPGTQLPEGKRARELRERRAYLKNFWYAAALSTSVKPGAPHEVKLMGRKVVLFRDEDGTVKCLDSVCPHRGAPLSRGWTKSVEGHTCVVCPYHGWAFSGDGVLKEVPSSASQHHLPKRPLVEGYPVEERGGFVWLFFGSKSMPAAERPPIPWVPELAAPGWQAVYAEMEFKAPHWSVFDNALDMAHIHYIHADSFGNSSKPVIHGMTTQRDAWGLTGSFSIHNKPVNPLWEWTKVDSVPVELKAMLPMTSCVKISLGAGVQMVTFISTCPVDAHTSVNRVALVRNFAGWEGLDAWARSALHKILGEDKAMVEALEPEGQRAEVSLEADLPQIAFRRLRSEWAAMGYLVDPEVTESHNGSLGDL</sequence>
<evidence type="ECO:0000256" key="4">
    <source>
        <dbReference type="ARBA" id="ARBA00023004"/>
    </source>
</evidence>
<evidence type="ECO:0000256" key="1">
    <source>
        <dbReference type="ARBA" id="ARBA00022714"/>
    </source>
</evidence>
<gene>
    <name evidence="8" type="ORF">CLEI1391_LOCUS7491</name>
</gene>
<evidence type="ECO:0000256" key="2">
    <source>
        <dbReference type="ARBA" id="ARBA00022723"/>
    </source>
</evidence>
<feature type="region of interest" description="Disordered" evidence="6">
    <location>
        <begin position="231"/>
        <end position="360"/>
    </location>
</feature>
<dbReference type="GO" id="GO:0005737">
    <property type="term" value="C:cytoplasm"/>
    <property type="evidence" value="ECO:0007669"/>
    <property type="project" value="TreeGrafter"/>
</dbReference>
<dbReference type="InterPro" id="IPR036922">
    <property type="entry name" value="Rieske_2Fe-2S_sf"/>
</dbReference>
<dbReference type="EMBL" id="HBFB01013287">
    <property type="protein sequence ID" value="CAD8676521.1"/>
    <property type="molecule type" value="Transcribed_RNA"/>
</dbReference>
<protein>
    <recommendedName>
        <fullName evidence="7">Rieske domain-containing protein</fullName>
    </recommendedName>
</protein>
<keyword evidence="2" id="KW-0479">Metal-binding</keyword>
<name>A0A7S0RGI2_9CHLO</name>
<dbReference type="CDD" id="cd03469">
    <property type="entry name" value="Rieske_RO_Alpha_N"/>
    <property type="match status" value="1"/>
</dbReference>
<feature type="compositionally biased region" description="Pro residues" evidence="6">
    <location>
        <begin position="254"/>
        <end position="273"/>
    </location>
</feature>
<dbReference type="InterPro" id="IPR050584">
    <property type="entry name" value="Cholesterol_7-desaturase"/>
</dbReference>
<feature type="region of interest" description="Disordered" evidence="6">
    <location>
        <begin position="198"/>
        <end position="219"/>
    </location>
</feature>
<dbReference type="Gene3D" id="3.90.380.10">
    <property type="entry name" value="Naphthalene 1,2-dioxygenase Alpha Subunit, Chain A, domain 1"/>
    <property type="match status" value="1"/>
</dbReference>
<evidence type="ECO:0000256" key="6">
    <source>
        <dbReference type="SAM" id="MobiDB-lite"/>
    </source>
</evidence>
<feature type="domain" description="Rieske" evidence="7">
    <location>
        <begin position="405"/>
        <end position="513"/>
    </location>
</feature>
<dbReference type="PANTHER" id="PTHR21266">
    <property type="entry name" value="IRON-SULFUR DOMAIN CONTAINING PROTEIN"/>
    <property type="match status" value="1"/>
</dbReference>
<organism evidence="8">
    <name type="scientific">Chlamydomonas leiostraca</name>
    <dbReference type="NCBI Taxonomy" id="1034604"/>
    <lineage>
        <taxon>Eukaryota</taxon>
        <taxon>Viridiplantae</taxon>
        <taxon>Chlorophyta</taxon>
        <taxon>core chlorophytes</taxon>
        <taxon>Chlorophyceae</taxon>
        <taxon>CS clade</taxon>
        <taxon>Chlamydomonadales</taxon>
        <taxon>Chlamydomonadaceae</taxon>
        <taxon>Chlamydomonas</taxon>
    </lineage>
</organism>
<evidence type="ECO:0000259" key="7">
    <source>
        <dbReference type="PROSITE" id="PS51296"/>
    </source>
</evidence>
<keyword evidence="1" id="KW-0001">2Fe-2S</keyword>
<evidence type="ECO:0000256" key="3">
    <source>
        <dbReference type="ARBA" id="ARBA00023002"/>
    </source>
</evidence>
<dbReference type="GO" id="GO:0051537">
    <property type="term" value="F:2 iron, 2 sulfur cluster binding"/>
    <property type="evidence" value="ECO:0007669"/>
    <property type="project" value="UniProtKB-KW"/>
</dbReference>
<feature type="compositionally biased region" description="Low complexity" evidence="6">
    <location>
        <begin position="202"/>
        <end position="216"/>
    </location>
</feature>
<evidence type="ECO:0000256" key="5">
    <source>
        <dbReference type="ARBA" id="ARBA00023014"/>
    </source>
</evidence>
<dbReference type="Gene3D" id="2.102.10.10">
    <property type="entry name" value="Rieske [2Fe-2S] iron-sulphur domain"/>
    <property type="match status" value="1"/>
</dbReference>
<accession>A0A7S0RGI2</accession>
<dbReference type="SUPFAM" id="SSF55961">
    <property type="entry name" value="Bet v1-like"/>
    <property type="match status" value="1"/>
</dbReference>
<proteinExistence type="predicted"/>
<feature type="compositionally biased region" description="Pro residues" evidence="6">
    <location>
        <begin position="339"/>
        <end position="351"/>
    </location>
</feature>
<dbReference type="InterPro" id="IPR044043">
    <property type="entry name" value="VanA_C_cat"/>
</dbReference>
<keyword evidence="5" id="KW-0411">Iron-sulfur</keyword>
<dbReference type="Pfam" id="PF00355">
    <property type="entry name" value="Rieske"/>
    <property type="match status" value="1"/>
</dbReference>
<dbReference type="AlphaFoldDB" id="A0A7S0RGI2"/>
<keyword evidence="3" id="KW-0560">Oxidoreductase</keyword>
<dbReference type="PROSITE" id="PS51296">
    <property type="entry name" value="RIESKE"/>
    <property type="match status" value="1"/>
</dbReference>
<reference evidence="8" key="1">
    <citation type="submission" date="2021-01" db="EMBL/GenBank/DDBJ databases">
        <authorList>
            <person name="Corre E."/>
            <person name="Pelletier E."/>
            <person name="Niang G."/>
            <person name="Scheremetjew M."/>
            <person name="Finn R."/>
            <person name="Kale V."/>
            <person name="Holt S."/>
            <person name="Cochrane G."/>
            <person name="Meng A."/>
            <person name="Brown T."/>
            <person name="Cohen L."/>
        </authorList>
    </citation>
    <scope>NUCLEOTIDE SEQUENCE</scope>
    <source>
        <strain evidence="8">SAG 11-49</strain>
    </source>
</reference>
<evidence type="ECO:0000313" key="8">
    <source>
        <dbReference type="EMBL" id="CAD8676521.1"/>
    </source>
</evidence>
<dbReference type="InterPro" id="IPR017941">
    <property type="entry name" value="Rieske_2Fe-2S"/>
</dbReference>
<keyword evidence="4" id="KW-0408">Iron</keyword>
<dbReference type="SUPFAM" id="SSF50022">
    <property type="entry name" value="ISP domain"/>
    <property type="match status" value="1"/>
</dbReference>
<dbReference type="GO" id="GO:0046872">
    <property type="term" value="F:metal ion binding"/>
    <property type="evidence" value="ECO:0007669"/>
    <property type="project" value="UniProtKB-KW"/>
</dbReference>